<name>A0A812B5J2_ACAPH</name>
<gene>
    <name evidence="1" type="ORF">SPHA_11416</name>
</gene>
<organism evidence="1 2">
    <name type="scientific">Acanthosepion pharaonis</name>
    <name type="common">Pharaoh cuttlefish</name>
    <name type="synonym">Sepia pharaonis</name>
    <dbReference type="NCBI Taxonomy" id="158019"/>
    <lineage>
        <taxon>Eukaryota</taxon>
        <taxon>Metazoa</taxon>
        <taxon>Spiralia</taxon>
        <taxon>Lophotrochozoa</taxon>
        <taxon>Mollusca</taxon>
        <taxon>Cephalopoda</taxon>
        <taxon>Coleoidea</taxon>
        <taxon>Decapodiformes</taxon>
        <taxon>Sepiida</taxon>
        <taxon>Sepiina</taxon>
        <taxon>Sepiidae</taxon>
        <taxon>Acanthosepion</taxon>
    </lineage>
</organism>
<protein>
    <submittedName>
        <fullName evidence="1">Uncharacterized protein</fullName>
    </submittedName>
</protein>
<dbReference type="EMBL" id="CAHIKZ030000377">
    <property type="protein sequence ID" value="CAE1171157.1"/>
    <property type="molecule type" value="Genomic_DNA"/>
</dbReference>
<sequence length="237" mass="26625">MDQRETAAMCSQTDGQWTLSLSIYDVLLPFNHHSLSPFCSQPNPDNFFYLLTNPPPSNSVYHISGLNNARLLSLANNNDQSLTSGPLISYRLHVTHSTIDQSEGIQPTKTAPTLFTDINLTADIKFHLLSKYITSDKSSSLNRPVRGKATGPHVTTNTSARRRPFSFVYFIFPCPPHLPHHCHRPFFFPFSALVSHSLLSRYTPISLSFFKLLSLALPHTSTTSPLHLHFIKYSSDL</sequence>
<keyword evidence="2" id="KW-1185">Reference proteome</keyword>
<evidence type="ECO:0000313" key="1">
    <source>
        <dbReference type="EMBL" id="CAE1171157.1"/>
    </source>
</evidence>
<dbReference type="AlphaFoldDB" id="A0A812B5J2"/>
<comment type="caution">
    <text evidence="1">The sequence shown here is derived from an EMBL/GenBank/DDBJ whole genome shotgun (WGS) entry which is preliminary data.</text>
</comment>
<accession>A0A812B5J2</accession>
<dbReference type="Proteomes" id="UP000597762">
    <property type="component" value="Unassembled WGS sequence"/>
</dbReference>
<evidence type="ECO:0000313" key="2">
    <source>
        <dbReference type="Proteomes" id="UP000597762"/>
    </source>
</evidence>
<reference evidence="1" key="1">
    <citation type="submission" date="2021-01" db="EMBL/GenBank/DDBJ databases">
        <authorList>
            <person name="Li R."/>
            <person name="Bekaert M."/>
        </authorList>
    </citation>
    <scope>NUCLEOTIDE SEQUENCE</scope>
    <source>
        <strain evidence="1">Farmed</strain>
    </source>
</reference>
<proteinExistence type="predicted"/>